<feature type="region of interest" description="Disordered" evidence="1">
    <location>
        <begin position="308"/>
        <end position="327"/>
    </location>
</feature>
<gene>
    <name evidence="2" type="ORF">BU23DRAFT_604254</name>
</gene>
<sequence length="399" mass="45552">MILICSSDDRFASSHSPQANFRLPTLLRFLRARLHQPATLRATHDNDEQRGFSAEKLAAWAVKKFPDAFQLFCIKFPIEERIFVPHTPFVHVAGLVSSLNLHCDVLLCIGQRNHSLDTRRWTGRFYAALRKDFSIDFVTRDSENGSFRLLRPRDFGTTYKLTQHFADVFSLEQNVDFARMLRNACMYCFLKAGHVSGFYSSVHIKVNLFGKMCRGLAQLYSIGGIEDDVNDIVRAAAETGLVDRNEEKDNSVSARKLQREEAKARILLKKKNDTQKREHGEQVNILRKEVARWKELYETESKLREQAEKRAQRLEKGYSGTDGDPRQSFANSFRMYGSLRESKSNLARDPQMNSGNHGVHAAYFQSGACIDTMHECATALLEQDTLHPSNTISCSIIFM</sequence>
<name>A0A6A5UN34_9PLEO</name>
<organism evidence="2 3">
    <name type="scientific">Bimuria novae-zelandiae CBS 107.79</name>
    <dbReference type="NCBI Taxonomy" id="1447943"/>
    <lineage>
        <taxon>Eukaryota</taxon>
        <taxon>Fungi</taxon>
        <taxon>Dikarya</taxon>
        <taxon>Ascomycota</taxon>
        <taxon>Pezizomycotina</taxon>
        <taxon>Dothideomycetes</taxon>
        <taxon>Pleosporomycetidae</taxon>
        <taxon>Pleosporales</taxon>
        <taxon>Massarineae</taxon>
        <taxon>Didymosphaeriaceae</taxon>
        <taxon>Bimuria</taxon>
    </lineage>
</organism>
<keyword evidence="3" id="KW-1185">Reference proteome</keyword>
<evidence type="ECO:0000313" key="3">
    <source>
        <dbReference type="Proteomes" id="UP000800036"/>
    </source>
</evidence>
<dbReference type="EMBL" id="ML976764">
    <property type="protein sequence ID" value="KAF1965329.1"/>
    <property type="molecule type" value="Genomic_DNA"/>
</dbReference>
<protein>
    <submittedName>
        <fullName evidence="2">Uncharacterized protein</fullName>
    </submittedName>
</protein>
<evidence type="ECO:0000313" key="2">
    <source>
        <dbReference type="EMBL" id="KAF1965329.1"/>
    </source>
</evidence>
<evidence type="ECO:0000256" key="1">
    <source>
        <dbReference type="SAM" id="MobiDB-lite"/>
    </source>
</evidence>
<reference evidence="2" key="1">
    <citation type="journal article" date="2020" name="Stud. Mycol.">
        <title>101 Dothideomycetes genomes: a test case for predicting lifestyles and emergence of pathogens.</title>
        <authorList>
            <person name="Haridas S."/>
            <person name="Albert R."/>
            <person name="Binder M."/>
            <person name="Bloem J."/>
            <person name="Labutti K."/>
            <person name="Salamov A."/>
            <person name="Andreopoulos B."/>
            <person name="Baker S."/>
            <person name="Barry K."/>
            <person name="Bills G."/>
            <person name="Bluhm B."/>
            <person name="Cannon C."/>
            <person name="Castanera R."/>
            <person name="Culley D."/>
            <person name="Daum C."/>
            <person name="Ezra D."/>
            <person name="Gonzalez J."/>
            <person name="Henrissat B."/>
            <person name="Kuo A."/>
            <person name="Liang C."/>
            <person name="Lipzen A."/>
            <person name="Lutzoni F."/>
            <person name="Magnuson J."/>
            <person name="Mondo S."/>
            <person name="Nolan M."/>
            <person name="Ohm R."/>
            <person name="Pangilinan J."/>
            <person name="Park H.-J."/>
            <person name="Ramirez L."/>
            <person name="Alfaro M."/>
            <person name="Sun H."/>
            <person name="Tritt A."/>
            <person name="Yoshinaga Y."/>
            <person name="Zwiers L.-H."/>
            <person name="Turgeon B."/>
            <person name="Goodwin S."/>
            <person name="Spatafora J."/>
            <person name="Crous P."/>
            <person name="Grigoriev I."/>
        </authorList>
    </citation>
    <scope>NUCLEOTIDE SEQUENCE</scope>
    <source>
        <strain evidence="2">CBS 107.79</strain>
    </source>
</reference>
<proteinExistence type="predicted"/>
<dbReference type="AlphaFoldDB" id="A0A6A5UN34"/>
<accession>A0A6A5UN34</accession>
<dbReference type="Proteomes" id="UP000800036">
    <property type="component" value="Unassembled WGS sequence"/>
</dbReference>